<dbReference type="Bgee" id="ENSMFAG00000001756">
    <property type="expression patterns" value="Expressed in heart and 1 other cell type or tissue"/>
</dbReference>
<keyword evidence="3" id="KW-1185">Reference proteome</keyword>
<dbReference type="VEuPathDB" id="HostDB:ENSMFAG00000001756"/>
<accession>G7P8M2</accession>
<dbReference type="InterPro" id="IPR036058">
    <property type="entry name" value="Kazal_dom_sf"/>
</dbReference>
<reference evidence="2 3" key="1">
    <citation type="submission" date="2013-03" db="EMBL/GenBank/DDBJ databases">
        <authorList>
            <person name="Warren W."/>
            <person name="Wilson R.K."/>
        </authorList>
    </citation>
    <scope>NUCLEOTIDE SEQUENCE</scope>
</reference>
<dbReference type="SMART" id="SM00280">
    <property type="entry name" value="KAZAL"/>
    <property type="match status" value="1"/>
</dbReference>
<dbReference type="InterPro" id="IPR002350">
    <property type="entry name" value="Kazal_dom"/>
</dbReference>
<dbReference type="AlphaFoldDB" id="G7P8M2"/>
<evidence type="ECO:0000313" key="3">
    <source>
        <dbReference type="Proteomes" id="UP000233100"/>
    </source>
</evidence>
<dbReference type="CDD" id="cd00104">
    <property type="entry name" value="KAZAL_FS"/>
    <property type="match status" value="1"/>
</dbReference>
<name>G7P8M2_MACFA</name>
<protein>
    <recommendedName>
        <fullName evidence="1">Kazal-like domain-containing protein</fullName>
    </recommendedName>
</protein>
<evidence type="ECO:0000259" key="1">
    <source>
        <dbReference type="PROSITE" id="PS51465"/>
    </source>
</evidence>
<reference evidence="2" key="2">
    <citation type="submission" date="2025-08" db="UniProtKB">
        <authorList>
            <consortium name="Ensembl"/>
        </authorList>
    </citation>
    <scope>IDENTIFICATION</scope>
</reference>
<dbReference type="SUPFAM" id="SSF100895">
    <property type="entry name" value="Kazal-type serine protease inhibitors"/>
    <property type="match status" value="1"/>
</dbReference>
<dbReference type="PANTHER" id="PTHR21312:SF36">
    <property type="entry name" value="SERINE PROTEASE INHIBITOR KAZAL-TYPE 13"/>
    <property type="match status" value="1"/>
</dbReference>
<dbReference type="PROSITE" id="PS51465">
    <property type="entry name" value="KAZAL_2"/>
    <property type="match status" value="1"/>
</dbReference>
<feature type="domain" description="Kazal-like" evidence="1">
    <location>
        <begin position="59"/>
        <end position="120"/>
    </location>
</feature>
<dbReference type="Gene3D" id="3.30.60.30">
    <property type="match status" value="1"/>
</dbReference>
<proteinExistence type="predicted"/>
<evidence type="ECO:0000313" key="2">
    <source>
        <dbReference type="Ensembl" id="ENSMFAP00000004069.2"/>
    </source>
</evidence>
<dbReference type="GeneTree" id="ENSGT00400000023784"/>
<sequence>MRSNGCLSPQDYIFPDILYFDTYGFLRPLGCQYFLFSGSTPEITSTETSAIFKKHDFTKWPKPPCKMYQPPEPFYDVDCPDVIAPVCASNGRTFQNECYFCVEQWEFGFHIEFEKYGKCD</sequence>
<reference evidence="2" key="3">
    <citation type="submission" date="2025-09" db="UniProtKB">
        <authorList>
            <consortium name="Ensembl"/>
        </authorList>
    </citation>
    <scope>IDENTIFICATION</scope>
</reference>
<dbReference type="STRING" id="9541.ENSMFAP00000004069"/>
<dbReference type="Ensembl" id="ENSMFAT00000022730.2">
    <property type="protein sequence ID" value="ENSMFAP00000004069.2"/>
    <property type="gene ID" value="ENSMFAG00000001756.2"/>
</dbReference>
<dbReference type="PANTHER" id="PTHR21312">
    <property type="entry name" value="SERINE PROTEASE INHIBITOR"/>
    <property type="match status" value="1"/>
</dbReference>
<organism evidence="2 3">
    <name type="scientific">Macaca fascicularis</name>
    <name type="common">Crab-eating macaque</name>
    <name type="synonym">Cynomolgus monkey</name>
    <dbReference type="NCBI Taxonomy" id="9541"/>
    <lineage>
        <taxon>Eukaryota</taxon>
        <taxon>Metazoa</taxon>
        <taxon>Chordata</taxon>
        <taxon>Craniata</taxon>
        <taxon>Vertebrata</taxon>
        <taxon>Euteleostomi</taxon>
        <taxon>Mammalia</taxon>
        <taxon>Eutheria</taxon>
        <taxon>Euarchontoglires</taxon>
        <taxon>Primates</taxon>
        <taxon>Haplorrhini</taxon>
        <taxon>Catarrhini</taxon>
        <taxon>Cercopithecidae</taxon>
        <taxon>Cercopithecinae</taxon>
        <taxon>Macaca</taxon>
    </lineage>
</organism>
<dbReference type="Pfam" id="PF00050">
    <property type="entry name" value="Kazal_1"/>
    <property type="match status" value="1"/>
</dbReference>
<dbReference type="Proteomes" id="UP000233100">
    <property type="component" value="Chromosome 6"/>
</dbReference>